<evidence type="ECO:0000313" key="3">
    <source>
        <dbReference type="RefSeq" id="XP_052124175.1"/>
    </source>
</evidence>
<keyword evidence="2" id="KW-1185">Reference proteome</keyword>
<dbReference type="KEGG" id="foc:127749563"/>
<keyword evidence="1" id="KW-1133">Transmembrane helix</keyword>
<keyword evidence="1" id="KW-0812">Transmembrane</keyword>
<dbReference type="AlphaFoldDB" id="A0A9C6WZ09"/>
<feature type="transmembrane region" description="Helical" evidence="1">
    <location>
        <begin position="32"/>
        <end position="54"/>
    </location>
</feature>
<accession>A0A9C6WZ09</accession>
<keyword evidence="1" id="KW-0472">Membrane</keyword>
<feature type="transmembrane region" description="Helical" evidence="1">
    <location>
        <begin position="108"/>
        <end position="127"/>
    </location>
</feature>
<dbReference type="Proteomes" id="UP000504606">
    <property type="component" value="Unplaced"/>
</dbReference>
<name>A0A9C6WZ09_FRAOC</name>
<reference evidence="3" key="1">
    <citation type="submission" date="2025-08" db="UniProtKB">
        <authorList>
            <consortium name="RefSeq"/>
        </authorList>
    </citation>
    <scope>IDENTIFICATION</scope>
    <source>
        <tissue evidence="3">Whole organism</tissue>
    </source>
</reference>
<evidence type="ECO:0000256" key="1">
    <source>
        <dbReference type="SAM" id="Phobius"/>
    </source>
</evidence>
<dbReference type="GeneID" id="127749563"/>
<evidence type="ECO:0000313" key="2">
    <source>
        <dbReference type="Proteomes" id="UP000504606"/>
    </source>
</evidence>
<proteinExistence type="predicted"/>
<organism evidence="2 3">
    <name type="scientific">Frankliniella occidentalis</name>
    <name type="common">Western flower thrips</name>
    <name type="synonym">Euthrips occidentalis</name>
    <dbReference type="NCBI Taxonomy" id="133901"/>
    <lineage>
        <taxon>Eukaryota</taxon>
        <taxon>Metazoa</taxon>
        <taxon>Ecdysozoa</taxon>
        <taxon>Arthropoda</taxon>
        <taxon>Hexapoda</taxon>
        <taxon>Insecta</taxon>
        <taxon>Pterygota</taxon>
        <taxon>Neoptera</taxon>
        <taxon>Paraneoptera</taxon>
        <taxon>Thysanoptera</taxon>
        <taxon>Terebrantia</taxon>
        <taxon>Thripoidea</taxon>
        <taxon>Thripidae</taxon>
        <taxon>Frankliniella</taxon>
    </lineage>
</organism>
<sequence length="228" mass="24476">MCLDTLFSEEPVVPLWPFVPHAGAWGGLFGRLFYGACMLIWLPPGLCVILALIISTAVPAGLHHALAQRLEFTVASSKALDVVQDVVAKHRRLRLLTHGLTGYFSAKLAHIQCASFISTVFALISVVCDDVSFTMVLLLLPIVNDFLQFSYLSQELSDSSVSLATSAYYAATGGCVSLPEARALALVMRTASTTPALRCRGVGRLSLAAAGEALGKLWKVVSLLRDKL</sequence>
<gene>
    <name evidence="3" type="primary">LOC127749563</name>
</gene>
<protein>
    <submittedName>
        <fullName evidence="3">Uncharacterized protein LOC127749563</fullName>
    </submittedName>
</protein>
<dbReference type="RefSeq" id="XP_052124175.1">
    <property type="nucleotide sequence ID" value="XM_052268215.1"/>
</dbReference>